<evidence type="ECO:0000313" key="5">
    <source>
        <dbReference type="EMBL" id="PWI66853.1"/>
    </source>
</evidence>
<evidence type="ECO:0000259" key="3">
    <source>
        <dbReference type="Pfam" id="PF00144"/>
    </source>
</evidence>
<reference evidence="5 6" key="2">
    <citation type="journal article" date="2016" name="Front. Microbiol.">
        <title>Genome and transcriptome sequences reveal the specific parasitism of the nematophagous Purpureocillium lilacinum 36-1.</title>
        <authorList>
            <person name="Xie J."/>
            <person name="Li S."/>
            <person name="Mo C."/>
            <person name="Xiao X."/>
            <person name="Peng D."/>
            <person name="Wang G."/>
            <person name="Xiao Y."/>
        </authorList>
    </citation>
    <scope>NUCLEOTIDE SEQUENCE [LARGE SCALE GENOMIC DNA]</scope>
    <source>
        <strain evidence="5 6">36-1</strain>
    </source>
</reference>
<dbReference type="Gene3D" id="3.40.710.10">
    <property type="entry name" value="DD-peptidase/beta-lactamase superfamily"/>
    <property type="match status" value="2"/>
</dbReference>
<reference evidence="4" key="3">
    <citation type="submission" date="2023-11" db="EMBL/GenBank/DDBJ databases">
        <authorList>
            <person name="Beijen E."/>
            <person name="Ohm R.A."/>
        </authorList>
    </citation>
    <scope>NUCLEOTIDE SEQUENCE</scope>
    <source>
        <strain evidence="4">CBS 150709</strain>
    </source>
</reference>
<feature type="domain" description="Beta-lactamase-related" evidence="3">
    <location>
        <begin position="12"/>
        <end position="170"/>
    </location>
</feature>
<dbReference type="GO" id="GO:0016787">
    <property type="term" value="F:hydrolase activity"/>
    <property type="evidence" value="ECO:0007669"/>
    <property type="project" value="UniProtKB-KW"/>
</dbReference>
<dbReference type="AlphaFoldDB" id="A0A2U3DX70"/>
<gene>
    <name evidence="5" type="ORF">PCL_04697</name>
    <name evidence="4" type="ORF">Purlil1_10841</name>
</gene>
<dbReference type="Proteomes" id="UP001287286">
    <property type="component" value="Unassembled WGS sequence"/>
</dbReference>
<dbReference type="EMBL" id="JAWRVI010000058">
    <property type="protein sequence ID" value="KAK4083271.1"/>
    <property type="molecule type" value="Genomic_DNA"/>
</dbReference>
<protein>
    <recommendedName>
        <fullName evidence="3">Beta-lactamase-related domain-containing protein</fullName>
    </recommendedName>
</protein>
<dbReference type="PANTHER" id="PTHR43283">
    <property type="entry name" value="BETA-LACTAMASE-RELATED"/>
    <property type="match status" value="1"/>
</dbReference>
<reference evidence="4 7" key="4">
    <citation type="journal article" date="2024" name="Microbiol. Resour. Announc.">
        <title>Genome annotations for the ascomycete fungi Trichoderma harzianum, Trichoderma aggressivum, and Purpureocillium lilacinum.</title>
        <authorList>
            <person name="Beijen E.P.W."/>
            <person name="Ohm R.A."/>
        </authorList>
    </citation>
    <scope>NUCLEOTIDE SEQUENCE [LARGE SCALE GENOMIC DNA]</scope>
    <source>
        <strain evidence="4 7">CBS 150709</strain>
    </source>
</reference>
<dbReference type="Proteomes" id="UP000245956">
    <property type="component" value="Unassembled WGS sequence"/>
</dbReference>
<evidence type="ECO:0000313" key="6">
    <source>
        <dbReference type="Proteomes" id="UP000245956"/>
    </source>
</evidence>
<dbReference type="PANTHER" id="PTHR43283:SF17">
    <property type="entry name" value="(LOVD), PUTATIVE (AFU_ORTHOLOGUE AFUA_5G00920)-RELATED"/>
    <property type="match status" value="1"/>
</dbReference>
<dbReference type="InterPro" id="IPR001466">
    <property type="entry name" value="Beta-lactam-related"/>
</dbReference>
<comment type="caution">
    <text evidence="5">The sequence shown here is derived from an EMBL/GenBank/DDBJ whole genome shotgun (WGS) entry which is preliminary data.</text>
</comment>
<name>A0A2U3DX70_PURLI</name>
<dbReference type="Pfam" id="PF00144">
    <property type="entry name" value="Beta-lactamase"/>
    <property type="match status" value="1"/>
</dbReference>
<keyword evidence="2" id="KW-0378">Hydrolase</keyword>
<evidence type="ECO:0000313" key="4">
    <source>
        <dbReference type="EMBL" id="KAK4083271.1"/>
    </source>
</evidence>
<proteinExistence type="inferred from homology"/>
<dbReference type="EMBL" id="LCWV01000022">
    <property type="protein sequence ID" value="PWI66853.1"/>
    <property type="molecule type" value="Genomic_DNA"/>
</dbReference>
<evidence type="ECO:0000313" key="7">
    <source>
        <dbReference type="Proteomes" id="UP001287286"/>
    </source>
</evidence>
<dbReference type="SUPFAM" id="SSF56601">
    <property type="entry name" value="beta-lactamase/transpeptidase-like"/>
    <property type="match status" value="1"/>
</dbReference>
<dbReference type="InterPro" id="IPR050789">
    <property type="entry name" value="Diverse_Enzym_Activities"/>
</dbReference>
<reference evidence="5" key="1">
    <citation type="submission" date="2015-05" db="EMBL/GenBank/DDBJ databases">
        <authorList>
            <person name="Wang D.B."/>
            <person name="Wang M."/>
        </authorList>
    </citation>
    <scope>NUCLEOTIDE SEQUENCE</scope>
    <source>
        <strain evidence="5">36-1</strain>
    </source>
</reference>
<evidence type="ECO:0000256" key="2">
    <source>
        <dbReference type="ARBA" id="ARBA00022801"/>
    </source>
</evidence>
<keyword evidence="7" id="KW-1185">Reference proteome</keyword>
<evidence type="ECO:0000256" key="1">
    <source>
        <dbReference type="ARBA" id="ARBA00009009"/>
    </source>
</evidence>
<dbReference type="InterPro" id="IPR012338">
    <property type="entry name" value="Beta-lactam/transpept-like"/>
</dbReference>
<accession>A0A2U3DX70</accession>
<sequence length="191" mass="20767">MSEELETQFGAAIAAGKIHGAVICATDAAGRFVYNNALGYWVLLSGEERPQQLGDVLCLASVTSLITTIAALQCVERGLVTLDGGLSSIAPELGAQKVIMGVEQVFNYPLGFQPGAGWQYGPGLDWAGRIVERITDSTLDDYVHEHILRPLGIIKAQLYPVTRDDLRDHLVDLNPQIPNAWARLCWVVMAH</sequence>
<comment type="similarity">
    <text evidence="1">Belongs to the class-A beta-lactamase family.</text>
</comment>
<organism evidence="5 6">
    <name type="scientific">Purpureocillium lilacinum</name>
    <name type="common">Paecilomyces lilacinus</name>
    <dbReference type="NCBI Taxonomy" id="33203"/>
    <lineage>
        <taxon>Eukaryota</taxon>
        <taxon>Fungi</taxon>
        <taxon>Dikarya</taxon>
        <taxon>Ascomycota</taxon>
        <taxon>Pezizomycotina</taxon>
        <taxon>Sordariomycetes</taxon>
        <taxon>Hypocreomycetidae</taxon>
        <taxon>Hypocreales</taxon>
        <taxon>Ophiocordycipitaceae</taxon>
        <taxon>Purpureocillium</taxon>
    </lineage>
</organism>